<reference evidence="6" key="1">
    <citation type="submission" date="2016-12" db="EMBL/GenBank/DDBJ databases">
        <title>Discovery of methanogenic haloarchaea.</title>
        <authorList>
            <person name="Sorokin D.Y."/>
            <person name="Makarova K.S."/>
            <person name="Abbas B."/>
            <person name="Ferrer M."/>
            <person name="Golyshin P.N."/>
        </authorList>
    </citation>
    <scope>NUCLEOTIDE SEQUENCE [LARGE SCALE GENOMIC DNA]</scope>
    <source>
        <strain evidence="6">HMET1</strain>
    </source>
</reference>
<dbReference type="SUPFAM" id="SSF52374">
    <property type="entry name" value="Nucleotidylyl transferase"/>
    <property type="match status" value="1"/>
</dbReference>
<sequence length="138" mass="15788">MAEREHRRVMATGTFDILHPGHIFYLEEAKSWGDELIVILARDSLSNPIVPEEQRLKVISSLKPVDKAELGSEESMMDPVAKFKPDLIALGPDQDWRGNEISKKLRERGLDVEVKRVNKYKECELCSTSKIIEKIKDL</sequence>
<evidence type="ECO:0000313" key="6">
    <source>
        <dbReference type="EMBL" id="OKY78097.1"/>
    </source>
</evidence>
<dbReference type="PANTHER" id="PTHR43793">
    <property type="entry name" value="FAD SYNTHASE"/>
    <property type="match status" value="1"/>
</dbReference>
<name>A0A1Q6DUT6_METT1</name>
<evidence type="ECO:0000256" key="4">
    <source>
        <dbReference type="ARBA" id="ARBA00022840"/>
    </source>
</evidence>
<dbReference type="GO" id="GO:0005524">
    <property type="term" value="F:ATP binding"/>
    <property type="evidence" value="ECO:0007669"/>
    <property type="project" value="UniProtKB-KW"/>
</dbReference>
<dbReference type="Gene3D" id="3.40.50.620">
    <property type="entry name" value="HUPs"/>
    <property type="match status" value="1"/>
</dbReference>
<dbReference type="PANTHER" id="PTHR43793:SF1">
    <property type="entry name" value="FAD SYNTHASE"/>
    <property type="match status" value="1"/>
</dbReference>
<evidence type="ECO:0000313" key="7">
    <source>
        <dbReference type="Proteomes" id="UP000185744"/>
    </source>
</evidence>
<evidence type="ECO:0000259" key="5">
    <source>
        <dbReference type="Pfam" id="PF01467"/>
    </source>
</evidence>
<protein>
    <submittedName>
        <fullName evidence="6">Cytidylyltransferase fused to conserved domain of DUF357 family</fullName>
    </submittedName>
</protein>
<dbReference type="GO" id="GO:0016779">
    <property type="term" value="F:nucleotidyltransferase activity"/>
    <property type="evidence" value="ECO:0007669"/>
    <property type="project" value="UniProtKB-KW"/>
</dbReference>
<dbReference type="EMBL" id="MSDW01000001">
    <property type="protein sequence ID" value="OKY78097.1"/>
    <property type="molecule type" value="Genomic_DNA"/>
</dbReference>
<accession>A0A1Q6DUT6</accession>
<dbReference type="InterPro" id="IPR050385">
    <property type="entry name" value="Archaeal_FAD_synthase"/>
</dbReference>
<dbReference type="FunCoup" id="A0A1Q6DUT6">
    <property type="interactions" value="10"/>
</dbReference>
<dbReference type="Pfam" id="PF01467">
    <property type="entry name" value="CTP_transf_like"/>
    <property type="match status" value="1"/>
</dbReference>
<evidence type="ECO:0000256" key="1">
    <source>
        <dbReference type="ARBA" id="ARBA00022679"/>
    </source>
</evidence>
<gene>
    <name evidence="6" type="ORF">BTN85_0582</name>
</gene>
<evidence type="ECO:0000256" key="3">
    <source>
        <dbReference type="ARBA" id="ARBA00022741"/>
    </source>
</evidence>
<keyword evidence="1" id="KW-0808">Transferase</keyword>
<comment type="caution">
    <text evidence="6">The sequence shown here is derived from an EMBL/GenBank/DDBJ whole genome shotgun (WGS) entry which is preliminary data.</text>
</comment>
<dbReference type="InParanoid" id="A0A1Q6DUT6"/>
<dbReference type="STRING" id="1903181.BTN85_0582"/>
<evidence type="ECO:0000256" key="2">
    <source>
        <dbReference type="ARBA" id="ARBA00022695"/>
    </source>
</evidence>
<dbReference type="Proteomes" id="UP000185744">
    <property type="component" value="Unassembled WGS sequence"/>
</dbReference>
<keyword evidence="3" id="KW-0547">Nucleotide-binding</keyword>
<dbReference type="AlphaFoldDB" id="A0A1Q6DUT6"/>
<keyword evidence="4" id="KW-0067">ATP-binding</keyword>
<dbReference type="CDD" id="cd02170">
    <property type="entry name" value="cytidylyltransferase"/>
    <property type="match status" value="1"/>
</dbReference>
<proteinExistence type="predicted"/>
<feature type="domain" description="Cytidyltransferase-like" evidence="5">
    <location>
        <begin position="11"/>
        <end position="133"/>
    </location>
</feature>
<keyword evidence="7" id="KW-1185">Reference proteome</keyword>
<organism evidence="6 7">
    <name type="scientific">Methanohalarchaeum thermophilum</name>
    <dbReference type="NCBI Taxonomy" id="1903181"/>
    <lineage>
        <taxon>Archaea</taxon>
        <taxon>Methanobacteriati</taxon>
        <taxon>Methanobacteriota</taxon>
        <taxon>Methanonatronarchaeia</taxon>
        <taxon>Methanonatronarchaeales</taxon>
        <taxon>Methanonatronarchaeaceae</taxon>
        <taxon>Candidatus Methanohalarchaeum</taxon>
    </lineage>
</organism>
<dbReference type="NCBIfam" id="TIGR00125">
    <property type="entry name" value="cyt_tran_rel"/>
    <property type="match status" value="1"/>
</dbReference>
<keyword evidence="2 6" id="KW-0548">Nucleotidyltransferase</keyword>
<dbReference type="InterPro" id="IPR014729">
    <property type="entry name" value="Rossmann-like_a/b/a_fold"/>
</dbReference>
<dbReference type="InterPro" id="IPR004821">
    <property type="entry name" value="Cyt_trans-like"/>
</dbReference>